<name>D3Q3Z5_STANL</name>
<keyword evidence="2" id="KW-1185">Reference proteome</keyword>
<dbReference type="Proteomes" id="UP000000844">
    <property type="component" value="Chromosome"/>
</dbReference>
<dbReference type="EMBL" id="CP001778">
    <property type="protein sequence ID" value="ADD45880.1"/>
    <property type="molecule type" value="Genomic_DNA"/>
</dbReference>
<reference evidence="1 2" key="1">
    <citation type="journal article" date="2009" name="Stand. Genomic Sci.">
        <title>Complete genome sequence of Stackebrandtia nassauensis type strain (LLR-40K-21).</title>
        <authorList>
            <person name="Munk C."/>
            <person name="Lapidus A."/>
            <person name="Copeland A."/>
            <person name="Jando M."/>
            <person name="Mayilraj S."/>
            <person name="Glavina Del Rio T."/>
            <person name="Nolan M."/>
            <person name="Chen F."/>
            <person name="Lucas S."/>
            <person name="Tice H."/>
            <person name="Cheng J.F."/>
            <person name="Han C."/>
            <person name="Detter J.C."/>
            <person name="Bruce D."/>
            <person name="Goodwin L."/>
            <person name="Chain P."/>
            <person name="Pitluck S."/>
            <person name="Goker M."/>
            <person name="Ovchinikova G."/>
            <person name="Pati A."/>
            <person name="Ivanova N."/>
            <person name="Mavromatis K."/>
            <person name="Chen A."/>
            <person name="Palaniappan K."/>
            <person name="Land M."/>
            <person name="Hauser L."/>
            <person name="Chang Y.J."/>
            <person name="Jeffries C.D."/>
            <person name="Bristow J."/>
            <person name="Eisen J.A."/>
            <person name="Markowitz V."/>
            <person name="Hugenholtz P."/>
            <person name="Kyrpides N.C."/>
            <person name="Klenk H.P."/>
        </authorList>
    </citation>
    <scope>NUCLEOTIDE SEQUENCE [LARGE SCALE GENOMIC DNA]</scope>
    <source>
        <strain evidence="2">DSM 44728 / CIP 108903 / NRRL B-16338 / NBRC 102104 / LLR-40K-21</strain>
    </source>
</reference>
<evidence type="ECO:0000313" key="2">
    <source>
        <dbReference type="Proteomes" id="UP000000844"/>
    </source>
</evidence>
<dbReference type="HOGENOM" id="CLU_2195329_0_0_11"/>
<dbReference type="KEGG" id="sna:Snas_6260"/>
<dbReference type="Pfam" id="PF19698">
    <property type="entry name" value="DUF6197"/>
    <property type="match status" value="1"/>
</dbReference>
<dbReference type="STRING" id="446470.Snas_6260"/>
<organism evidence="1 2">
    <name type="scientific">Stackebrandtia nassauensis (strain DSM 44728 / CIP 108903 / NRRL B-16338 / NBRC 102104 / LLR-40K-21)</name>
    <dbReference type="NCBI Taxonomy" id="446470"/>
    <lineage>
        <taxon>Bacteria</taxon>
        <taxon>Bacillati</taxon>
        <taxon>Actinomycetota</taxon>
        <taxon>Actinomycetes</taxon>
        <taxon>Glycomycetales</taxon>
        <taxon>Glycomycetaceae</taxon>
        <taxon>Stackebrandtia</taxon>
    </lineage>
</organism>
<gene>
    <name evidence="1" type="ordered locus">Snas_6260</name>
</gene>
<dbReference type="AlphaFoldDB" id="D3Q3Z5"/>
<sequence>MTYQNPTIREVLNAAADLIEEHGLEKGHFVNNGRYDARGAIAKAIGLHVSPAILGGDMTRYSQVVLCFARHMGLADEFAISDWDSHPDRTPAQVVTALRAAANEAPND</sequence>
<dbReference type="RefSeq" id="WP_013021451.1">
    <property type="nucleotide sequence ID" value="NC_013947.1"/>
</dbReference>
<dbReference type="InterPro" id="IPR045677">
    <property type="entry name" value="DUF6197"/>
</dbReference>
<proteinExistence type="predicted"/>
<protein>
    <submittedName>
        <fullName evidence="1">Uncharacterized protein</fullName>
    </submittedName>
</protein>
<evidence type="ECO:0000313" key="1">
    <source>
        <dbReference type="EMBL" id="ADD45880.1"/>
    </source>
</evidence>
<accession>D3Q3Z5</accession>